<dbReference type="EMBL" id="BAMD01000075">
    <property type="protein sequence ID" value="GAF05247.1"/>
    <property type="molecule type" value="Genomic_DNA"/>
</dbReference>
<proteinExistence type="predicted"/>
<name>W7YA88_9BACT</name>
<dbReference type="STRING" id="869213.GCA_000517085_03866"/>
<dbReference type="InterPro" id="IPR041408">
    <property type="entry name" value="Hcp_Tssd"/>
</dbReference>
<keyword evidence="2" id="KW-1185">Reference proteome</keyword>
<gene>
    <name evidence="1" type="ORF">JCM21142_93974</name>
</gene>
<sequence length="139" mass="16210">MSDLKTYLKLHKQSRSNMDGAFRDSFEVTYCEYELSKDLNKNGQAASVLKGGNIRLSIPLLPQEVLMHWLFDTQHIENGEITTHNVQSEVVEKIFFEEARLVEFRFHYESEGINNAATLITINAQRITLGDHEFKNYWR</sequence>
<dbReference type="RefSeq" id="WP_027473197.1">
    <property type="nucleotide sequence ID" value="NZ_BAMD01000075.1"/>
</dbReference>
<evidence type="ECO:0000313" key="1">
    <source>
        <dbReference type="EMBL" id="GAF05247.1"/>
    </source>
</evidence>
<dbReference type="Pfam" id="PF17642">
    <property type="entry name" value="TssD"/>
    <property type="match status" value="1"/>
</dbReference>
<evidence type="ECO:0000313" key="2">
    <source>
        <dbReference type="Proteomes" id="UP000019402"/>
    </source>
</evidence>
<reference evidence="1 2" key="1">
    <citation type="journal article" date="2014" name="Genome Announc.">
        <title>Draft Genome Sequence of Cytophaga fermentans JCM 21142T, a Facultative Anaerobe Isolated from Marine Mud.</title>
        <authorList>
            <person name="Starns D."/>
            <person name="Oshima K."/>
            <person name="Suda W."/>
            <person name="Iino T."/>
            <person name="Yuki M."/>
            <person name="Inoue J."/>
            <person name="Kitamura K."/>
            <person name="Iida T."/>
            <person name="Darby A."/>
            <person name="Hattori M."/>
            <person name="Ohkuma M."/>
        </authorList>
    </citation>
    <scope>NUCLEOTIDE SEQUENCE [LARGE SCALE GENOMIC DNA]</scope>
    <source>
        <strain evidence="1 2">JCM 21142</strain>
    </source>
</reference>
<dbReference type="AlphaFoldDB" id="W7YA88"/>
<organism evidence="1 2">
    <name type="scientific">Saccharicrinis fermentans DSM 9555 = JCM 21142</name>
    <dbReference type="NCBI Taxonomy" id="869213"/>
    <lineage>
        <taxon>Bacteria</taxon>
        <taxon>Pseudomonadati</taxon>
        <taxon>Bacteroidota</taxon>
        <taxon>Bacteroidia</taxon>
        <taxon>Marinilabiliales</taxon>
        <taxon>Marinilabiliaceae</taxon>
        <taxon>Saccharicrinis</taxon>
    </lineage>
</organism>
<evidence type="ECO:0008006" key="3">
    <source>
        <dbReference type="Google" id="ProtNLM"/>
    </source>
</evidence>
<dbReference type="OrthoDB" id="1031975at2"/>
<dbReference type="GO" id="GO:0033104">
    <property type="term" value="C:type VI protein secretion system complex"/>
    <property type="evidence" value="ECO:0007669"/>
    <property type="project" value="InterPro"/>
</dbReference>
<protein>
    <recommendedName>
        <fullName evidence="3">Type VI secretion system needle protein Hcp</fullName>
    </recommendedName>
</protein>
<dbReference type="Proteomes" id="UP000019402">
    <property type="component" value="Unassembled WGS sequence"/>
</dbReference>
<comment type="caution">
    <text evidence="1">The sequence shown here is derived from an EMBL/GenBank/DDBJ whole genome shotgun (WGS) entry which is preliminary data.</text>
</comment>
<accession>W7YA88</accession>